<name>A0A328TP96_9GAMM</name>
<evidence type="ECO:0000313" key="2">
    <source>
        <dbReference type="EMBL" id="RAP72040.1"/>
    </source>
</evidence>
<feature type="region of interest" description="Disordered" evidence="1">
    <location>
        <begin position="39"/>
        <end position="67"/>
    </location>
</feature>
<keyword evidence="3" id="KW-1185">Reference proteome</keyword>
<dbReference type="EMBL" id="LJAM02000070">
    <property type="protein sequence ID" value="RAP72040.1"/>
    <property type="molecule type" value="Genomic_DNA"/>
</dbReference>
<sequence length="67" mass="7738">MKHNDTAEQLTAAMKQKQDGYELDGCDWHRIRTTVSKAIASQRHSEDRARSSSSTFTWRKPVPCKRC</sequence>
<reference evidence="2" key="1">
    <citation type="submission" date="2018-04" db="EMBL/GenBank/DDBJ databases">
        <title>Genomes of the Obligate Erwinia dacicola and Facultative Enterobacter sp. OLF Endosymbionts of the Olive Fruit fly, Bactrocera oleae.</title>
        <authorList>
            <person name="Estes A.M."/>
            <person name="Hearn D.J."/>
            <person name="Agarwal S."/>
            <person name="Pierson E.A."/>
            <person name="Dunning-Hotopp J.C."/>
        </authorList>
    </citation>
    <scope>NUCLEOTIDE SEQUENCE [LARGE SCALE GENOMIC DNA]</scope>
    <source>
        <strain evidence="2">Oroville</strain>
    </source>
</reference>
<gene>
    <name evidence="2" type="ORF">ACZ87_01131</name>
</gene>
<organism evidence="2 3">
    <name type="scientific">Candidatus Erwinia dacicola</name>
    <dbReference type="NCBI Taxonomy" id="252393"/>
    <lineage>
        <taxon>Bacteria</taxon>
        <taxon>Pseudomonadati</taxon>
        <taxon>Pseudomonadota</taxon>
        <taxon>Gammaproteobacteria</taxon>
        <taxon>Enterobacterales</taxon>
        <taxon>Erwiniaceae</taxon>
        <taxon>Erwinia</taxon>
    </lineage>
</organism>
<evidence type="ECO:0000256" key="1">
    <source>
        <dbReference type="SAM" id="MobiDB-lite"/>
    </source>
</evidence>
<dbReference type="Proteomes" id="UP000244334">
    <property type="component" value="Unassembled WGS sequence"/>
</dbReference>
<dbReference type="AlphaFoldDB" id="A0A328TP96"/>
<comment type="caution">
    <text evidence="2">The sequence shown here is derived from an EMBL/GenBank/DDBJ whole genome shotgun (WGS) entry which is preliminary data.</text>
</comment>
<accession>A0A328TP96</accession>
<dbReference type="RefSeq" id="WP_148127497.1">
    <property type="nucleotide sequence ID" value="NZ_LJAM02000070.1"/>
</dbReference>
<evidence type="ECO:0000313" key="3">
    <source>
        <dbReference type="Proteomes" id="UP000244334"/>
    </source>
</evidence>
<protein>
    <submittedName>
        <fullName evidence="2">Uncharacterized protein</fullName>
    </submittedName>
</protein>
<proteinExistence type="predicted"/>